<evidence type="ECO:0000313" key="2">
    <source>
        <dbReference type="EMBL" id="KZV43398.1"/>
    </source>
</evidence>
<evidence type="ECO:0000313" key="3">
    <source>
        <dbReference type="Proteomes" id="UP000250235"/>
    </source>
</evidence>
<reference evidence="2 3" key="1">
    <citation type="journal article" date="2015" name="Proc. Natl. Acad. Sci. U.S.A.">
        <title>The resurrection genome of Boea hygrometrica: A blueprint for survival of dehydration.</title>
        <authorList>
            <person name="Xiao L."/>
            <person name="Yang G."/>
            <person name="Zhang L."/>
            <person name="Yang X."/>
            <person name="Zhao S."/>
            <person name="Ji Z."/>
            <person name="Zhou Q."/>
            <person name="Hu M."/>
            <person name="Wang Y."/>
            <person name="Chen M."/>
            <person name="Xu Y."/>
            <person name="Jin H."/>
            <person name="Xiao X."/>
            <person name="Hu G."/>
            <person name="Bao F."/>
            <person name="Hu Y."/>
            <person name="Wan P."/>
            <person name="Li L."/>
            <person name="Deng X."/>
            <person name="Kuang T."/>
            <person name="Xiang C."/>
            <person name="Zhu J.K."/>
            <person name="Oliver M.J."/>
            <person name="He Y."/>
        </authorList>
    </citation>
    <scope>NUCLEOTIDE SEQUENCE [LARGE SCALE GENOMIC DNA]</scope>
    <source>
        <strain evidence="3">cv. XS01</strain>
    </source>
</reference>
<feature type="region of interest" description="Disordered" evidence="1">
    <location>
        <begin position="80"/>
        <end position="100"/>
    </location>
</feature>
<keyword evidence="3" id="KW-1185">Reference proteome</keyword>
<protein>
    <submittedName>
        <fullName evidence="2">Filament-like plant protein 1</fullName>
    </submittedName>
</protein>
<proteinExistence type="predicted"/>
<dbReference type="EMBL" id="KQ998120">
    <property type="protein sequence ID" value="KZV43398.1"/>
    <property type="molecule type" value="Genomic_DNA"/>
</dbReference>
<dbReference type="Proteomes" id="UP000250235">
    <property type="component" value="Unassembled WGS sequence"/>
</dbReference>
<dbReference type="AlphaFoldDB" id="A0A2Z7CGA0"/>
<feature type="region of interest" description="Disordered" evidence="1">
    <location>
        <begin position="113"/>
        <end position="161"/>
    </location>
</feature>
<sequence>MVVMTKQALQTMTFVGQGIFSPIQIWEIDWVTYFLPKIDPASKGKETLVVMTKHTPVEEHCHMVLNYTWDNVSTRMNTFDDGCTSEKSREEQEQAATQDQIKQIVQQDIVNETEHQQQGSTDNPTQPEDPSVNITDTVKNPGPDPTSEDNNTDHQGPNPSHLQMVAYTADSEEDTRLSFLEVQVDLFGLKTLSIDSKMHSMESKLCSMNSNIDQMMDTQKSLKLEFGRHKHIFHDKMNTLAGTVTSSQTALKTSIIRQLAVQ</sequence>
<feature type="compositionally biased region" description="Polar residues" evidence="1">
    <location>
        <begin position="116"/>
        <end position="138"/>
    </location>
</feature>
<evidence type="ECO:0000256" key="1">
    <source>
        <dbReference type="SAM" id="MobiDB-lite"/>
    </source>
</evidence>
<accession>A0A2Z7CGA0</accession>
<gene>
    <name evidence="2" type="ORF">F511_21990</name>
</gene>
<organism evidence="2 3">
    <name type="scientific">Dorcoceras hygrometricum</name>
    <dbReference type="NCBI Taxonomy" id="472368"/>
    <lineage>
        <taxon>Eukaryota</taxon>
        <taxon>Viridiplantae</taxon>
        <taxon>Streptophyta</taxon>
        <taxon>Embryophyta</taxon>
        <taxon>Tracheophyta</taxon>
        <taxon>Spermatophyta</taxon>
        <taxon>Magnoliopsida</taxon>
        <taxon>eudicotyledons</taxon>
        <taxon>Gunneridae</taxon>
        <taxon>Pentapetalae</taxon>
        <taxon>asterids</taxon>
        <taxon>lamiids</taxon>
        <taxon>Lamiales</taxon>
        <taxon>Gesneriaceae</taxon>
        <taxon>Didymocarpoideae</taxon>
        <taxon>Trichosporeae</taxon>
        <taxon>Loxocarpinae</taxon>
        <taxon>Dorcoceras</taxon>
    </lineage>
</organism>
<name>A0A2Z7CGA0_9LAMI</name>